<dbReference type="GO" id="GO:0008270">
    <property type="term" value="F:zinc ion binding"/>
    <property type="evidence" value="ECO:0007669"/>
    <property type="project" value="UniProtKB-KW"/>
</dbReference>
<evidence type="ECO:0000256" key="5">
    <source>
        <dbReference type="PROSITE-ProRule" id="PRU00309"/>
    </source>
</evidence>
<dbReference type="GO" id="GO:0003677">
    <property type="term" value="F:DNA binding"/>
    <property type="evidence" value="ECO:0007669"/>
    <property type="project" value="UniProtKB-UniRule"/>
</dbReference>
<dbReference type="EMBL" id="VUJU01006894">
    <property type="protein sequence ID" value="KAF0747283.1"/>
    <property type="molecule type" value="Genomic_DNA"/>
</dbReference>
<sequence length="882" mass="99775">TSSHRFPNPKKNKESFDKWVEIVGGDLRSLDPSIVYEKKRICSSHFLDYDISPGTKKLKCFVVPSLSVPIVDSLKTHRPLLVVIDHIPIVDSFKTPSNSCIHEDSVIQQESELEGISKLDDDSGSVLLSRRLRWEQKKSSTFKSRLSAAEKFSEGFLNSKAVSRMTSAAAIFTNLQLRATNQKARGRRFSLEEKLLSLSLYKQMQDKNSAILFDEVSLDPNLTYDDNNGMITGFEDNGIGRTQHFADHNLVFMIRGVPVIQAVHETGLHVVASVCDQGATNKAAINMLHHDTRAEALRNNIQFKEEFYNVQCGADILNVVHIYDPPHLLKGVRNNLLNKNILFTMDGQQMEASWSDITELYELDCKIEDVRMLPRLTAEHVIPNKIKKMKVKCAVQVLSERVASIMSFLACNNGLSLSINYFIINTVYENCSLCFSKKNLNEKAKDTAKFCQFFDKLFDSVNGSYDKVVDGKIYRTGLKRYSPHHELWEVSLKVLQSMYFIDPVSKKKTVPQPPTIKNWIKTIKGFQEVFKLLNKLGIKSILFTREFFRSIACPGIQKHQSDLTLLLNNFMSSHSPGSNCEEDFSDGCLTSYKTLFEIFEDNLPEQCDEPEPRVSDGTPKQITNFSSEILQDLQFQTHNYIAGFVIKKLNSILFKNCVVCLNQVCSLTTTKGHQLTVARDYNPNGKLLLKYPNKIFCFLVKSSIDLIAQFLHSICHHKTLKNELTKILTDQINVNVINCQEHGQLFPKQFFDFVIKLMVHNWNTQINQILSGKLGIGKNERDQIKYCEYNILYFYVCLIKEKKNFNWLIQKKAGIYSGGGAAAVVLTPSTGSGVCNAPIIITAVAYLHISILSVILSPILVTLARGSSEKPCGVKNSHEKII</sequence>
<evidence type="ECO:0000259" key="7">
    <source>
        <dbReference type="PROSITE" id="PS50950"/>
    </source>
</evidence>
<evidence type="ECO:0000256" key="3">
    <source>
        <dbReference type="ARBA" id="ARBA00022833"/>
    </source>
</evidence>
<dbReference type="PROSITE" id="PS50950">
    <property type="entry name" value="ZF_THAP"/>
    <property type="match status" value="1"/>
</dbReference>
<feature type="non-terminal residue" evidence="8">
    <location>
        <position position="882"/>
    </location>
</feature>
<feature type="transmembrane region" description="Helical" evidence="6">
    <location>
        <begin position="839"/>
        <end position="861"/>
    </location>
</feature>
<keyword evidence="2 5" id="KW-0863">Zinc-finger</keyword>
<keyword evidence="1" id="KW-0479">Metal-binding</keyword>
<keyword evidence="3" id="KW-0862">Zinc</keyword>
<evidence type="ECO:0000313" key="9">
    <source>
        <dbReference type="Proteomes" id="UP000478052"/>
    </source>
</evidence>
<name>A0A6G0Y1G7_APHCR</name>
<keyword evidence="6" id="KW-0812">Transmembrane</keyword>
<evidence type="ECO:0000256" key="4">
    <source>
        <dbReference type="ARBA" id="ARBA00023125"/>
    </source>
</evidence>
<dbReference type="Pfam" id="PF21788">
    <property type="entry name" value="TNP-like_GBD"/>
    <property type="match status" value="1"/>
</dbReference>
<dbReference type="InterPro" id="IPR006612">
    <property type="entry name" value="THAP_Znf"/>
</dbReference>
<dbReference type="AlphaFoldDB" id="A0A6G0Y1G7"/>
<comment type="caution">
    <text evidence="8">The sequence shown here is derived from an EMBL/GenBank/DDBJ whole genome shotgun (WGS) entry which is preliminary data.</text>
</comment>
<dbReference type="InterPro" id="IPR048365">
    <property type="entry name" value="TNP-like_RNaseH_N"/>
</dbReference>
<protein>
    <submittedName>
        <fullName evidence="8">THAP-type domain-containing protein</fullName>
    </submittedName>
</protein>
<keyword evidence="9" id="KW-1185">Reference proteome</keyword>
<keyword evidence="6" id="KW-0472">Membrane</keyword>
<dbReference type="InterPro" id="IPR048366">
    <property type="entry name" value="TNP-like_GBD"/>
</dbReference>
<organism evidence="8 9">
    <name type="scientific">Aphis craccivora</name>
    <name type="common">Cowpea aphid</name>
    <dbReference type="NCBI Taxonomy" id="307492"/>
    <lineage>
        <taxon>Eukaryota</taxon>
        <taxon>Metazoa</taxon>
        <taxon>Ecdysozoa</taxon>
        <taxon>Arthropoda</taxon>
        <taxon>Hexapoda</taxon>
        <taxon>Insecta</taxon>
        <taxon>Pterygota</taxon>
        <taxon>Neoptera</taxon>
        <taxon>Paraneoptera</taxon>
        <taxon>Hemiptera</taxon>
        <taxon>Sternorrhyncha</taxon>
        <taxon>Aphidomorpha</taxon>
        <taxon>Aphidoidea</taxon>
        <taxon>Aphididae</taxon>
        <taxon>Aphidini</taxon>
        <taxon>Aphis</taxon>
        <taxon>Aphis</taxon>
    </lineage>
</organism>
<accession>A0A6G0Y1G7</accession>
<keyword evidence="6" id="KW-1133">Transmembrane helix</keyword>
<dbReference type="Pfam" id="PF05485">
    <property type="entry name" value="THAP"/>
    <property type="match status" value="1"/>
</dbReference>
<evidence type="ECO:0000256" key="6">
    <source>
        <dbReference type="SAM" id="Phobius"/>
    </source>
</evidence>
<evidence type="ECO:0000313" key="8">
    <source>
        <dbReference type="EMBL" id="KAF0747283.1"/>
    </source>
</evidence>
<evidence type="ECO:0000256" key="1">
    <source>
        <dbReference type="ARBA" id="ARBA00022723"/>
    </source>
</evidence>
<reference evidence="8 9" key="1">
    <citation type="submission" date="2019-08" db="EMBL/GenBank/DDBJ databases">
        <title>Whole genome of Aphis craccivora.</title>
        <authorList>
            <person name="Voronova N.V."/>
            <person name="Shulinski R.S."/>
            <person name="Bandarenka Y.V."/>
            <person name="Zhorov D.G."/>
            <person name="Warner D."/>
        </authorList>
    </citation>
    <scope>NUCLEOTIDE SEQUENCE [LARGE SCALE GENOMIC DNA]</scope>
    <source>
        <strain evidence="8">180601</strain>
        <tissue evidence="8">Whole Body</tissue>
    </source>
</reference>
<dbReference type="OrthoDB" id="7490359at2759"/>
<keyword evidence="4 5" id="KW-0238">DNA-binding</keyword>
<dbReference type="Pfam" id="PF21787">
    <property type="entry name" value="TNP-like_RNaseH_N"/>
    <property type="match status" value="1"/>
</dbReference>
<dbReference type="Proteomes" id="UP000478052">
    <property type="component" value="Unassembled WGS sequence"/>
</dbReference>
<proteinExistence type="predicted"/>
<feature type="domain" description="THAP-type" evidence="7">
    <location>
        <begin position="1"/>
        <end position="67"/>
    </location>
</feature>
<gene>
    <name evidence="8" type="ORF">FWK35_00015284</name>
</gene>
<feature type="non-terminal residue" evidence="8">
    <location>
        <position position="1"/>
    </location>
</feature>
<evidence type="ECO:0000256" key="2">
    <source>
        <dbReference type="ARBA" id="ARBA00022771"/>
    </source>
</evidence>